<dbReference type="Gene3D" id="3.20.20.70">
    <property type="entry name" value="Aldolase class I"/>
    <property type="match status" value="1"/>
</dbReference>
<dbReference type="PANTHER" id="PTHR30304">
    <property type="entry name" value="D-TAGATOSE-1,6-BISPHOSPHATE ALDOLASE"/>
    <property type="match status" value="1"/>
</dbReference>
<evidence type="ECO:0000256" key="1">
    <source>
        <dbReference type="ARBA" id="ARBA00001947"/>
    </source>
</evidence>
<protein>
    <recommendedName>
        <fullName evidence="4">Fructose-bisphosphate aldolase</fullName>
    </recommendedName>
</protein>
<dbReference type="EMBL" id="VFSY01000021">
    <property type="protein sequence ID" value="TPI02320.1"/>
    <property type="molecule type" value="Genomic_DNA"/>
</dbReference>
<gene>
    <name evidence="2" type="ORF">FJM01_01040</name>
</gene>
<name>A0A502M6F4_9MOLU</name>
<organism evidence="2 3">
    <name type="scientific">Mycoplasma struthionis</name>
    <dbReference type="NCBI Taxonomy" id="538220"/>
    <lineage>
        <taxon>Bacteria</taxon>
        <taxon>Bacillati</taxon>
        <taxon>Mycoplasmatota</taxon>
        <taxon>Mollicutes</taxon>
        <taxon>Mycoplasmataceae</taxon>
        <taxon>Mycoplasma</taxon>
    </lineage>
</organism>
<dbReference type="AlphaFoldDB" id="A0A502M6F4"/>
<comment type="cofactor">
    <cofactor evidence="1">
        <name>Zn(2+)</name>
        <dbReference type="ChEBI" id="CHEBI:29105"/>
    </cofactor>
</comment>
<dbReference type="InterPro" id="IPR013785">
    <property type="entry name" value="Aldolase_TIM"/>
</dbReference>
<dbReference type="Proteomes" id="UP000317904">
    <property type="component" value="Unassembled WGS sequence"/>
</dbReference>
<dbReference type="GO" id="GO:0016832">
    <property type="term" value="F:aldehyde-lyase activity"/>
    <property type="evidence" value="ECO:0007669"/>
    <property type="project" value="InterPro"/>
</dbReference>
<dbReference type="GO" id="GO:0005975">
    <property type="term" value="P:carbohydrate metabolic process"/>
    <property type="evidence" value="ECO:0007669"/>
    <property type="project" value="InterPro"/>
</dbReference>
<dbReference type="InterPro" id="IPR000771">
    <property type="entry name" value="FBA_II"/>
</dbReference>
<evidence type="ECO:0008006" key="4">
    <source>
        <dbReference type="Google" id="ProtNLM"/>
    </source>
</evidence>
<dbReference type="Pfam" id="PF01116">
    <property type="entry name" value="F_bP_aldolase"/>
    <property type="match status" value="1"/>
</dbReference>
<dbReference type="SUPFAM" id="SSF51569">
    <property type="entry name" value="Aldolase"/>
    <property type="match status" value="1"/>
</dbReference>
<accession>A0A502M6F4</accession>
<sequence>MLAVSVGNIHGEYPKNWKSLDFDLLNSINNEFKKPLVLHGASGLPFKQLYKAIDEFGVRKININTDLQIENAKALISFINSNNIIENKLYHPRKLYETSIKAMEDYLLNLFEKFKEFILQI</sequence>
<proteinExistence type="predicted"/>
<evidence type="ECO:0000313" key="3">
    <source>
        <dbReference type="Proteomes" id="UP000317904"/>
    </source>
</evidence>
<dbReference type="InterPro" id="IPR050246">
    <property type="entry name" value="Class_II_FBP_aldolase"/>
</dbReference>
<comment type="caution">
    <text evidence="2">The sequence shown here is derived from an EMBL/GenBank/DDBJ whole genome shotgun (WGS) entry which is preliminary data.</text>
</comment>
<dbReference type="PANTHER" id="PTHR30304:SF0">
    <property type="entry name" value="D-TAGATOSE-1,6-BISPHOSPHATE ALDOLASE SUBUNIT GATY-RELATED"/>
    <property type="match status" value="1"/>
</dbReference>
<reference evidence="2 3" key="1">
    <citation type="submission" date="2019-06" db="EMBL/GenBank/DDBJ databases">
        <title>A comparative genomics study of ostrich specific Mycoplasmas.</title>
        <authorList>
            <person name="Botes A."/>
            <person name="Nel T."/>
        </authorList>
    </citation>
    <scope>NUCLEOTIDE SEQUENCE [LARGE SCALE GENOMIC DNA]</scope>
    <source>
        <strain evidence="2 3">Ms01</strain>
    </source>
</reference>
<dbReference type="GO" id="GO:0008270">
    <property type="term" value="F:zinc ion binding"/>
    <property type="evidence" value="ECO:0007669"/>
    <property type="project" value="InterPro"/>
</dbReference>
<evidence type="ECO:0000313" key="2">
    <source>
        <dbReference type="EMBL" id="TPI02320.1"/>
    </source>
</evidence>